<dbReference type="Gene3D" id="3.40.50.1820">
    <property type="entry name" value="alpha/beta hydrolase"/>
    <property type="match status" value="1"/>
</dbReference>
<comment type="caution">
    <text evidence="2">The sequence shown here is derived from an EMBL/GenBank/DDBJ whole genome shotgun (WGS) entry which is preliminary data.</text>
</comment>
<keyword evidence="3" id="KW-1185">Reference proteome</keyword>
<accession>A0ABD3GAQ0</accession>
<name>A0ABD3GAQ0_9MARC</name>
<gene>
    <name evidence="2" type="ORF">R1sor_026178</name>
</gene>
<dbReference type="Proteomes" id="UP001633002">
    <property type="component" value="Unassembled WGS sequence"/>
</dbReference>
<dbReference type="EMBL" id="JBJQOH010000008">
    <property type="protein sequence ID" value="KAL3676230.1"/>
    <property type="molecule type" value="Genomic_DNA"/>
</dbReference>
<dbReference type="InterPro" id="IPR051044">
    <property type="entry name" value="MAG_DAG_Lipase"/>
</dbReference>
<dbReference type="InterPro" id="IPR029058">
    <property type="entry name" value="AB_hydrolase_fold"/>
</dbReference>
<dbReference type="InterPro" id="IPR000073">
    <property type="entry name" value="AB_hydrolase_1"/>
</dbReference>
<reference evidence="2 3" key="1">
    <citation type="submission" date="2024-09" db="EMBL/GenBank/DDBJ databases">
        <title>Chromosome-scale assembly of Riccia sorocarpa.</title>
        <authorList>
            <person name="Paukszto L."/>
        </authorList>
    </citation>
    <scope>NUCLEOTIDE SEQUENCE [LARGE SCALE GENOMIC DNA]</scope>
    <source>
        <strain evidence="2">LP-2024</strain>
        <tissue evidence="2">Aerial parts of the thallus</tissue>
    </source>
</reference>
<dbReference type="Pfam" id="PF12146">
    <property type="entry name" value="Hydrolase_4"/>
    <property type="match status" value="1"/>
</dbReference>
<feature type="domain" description="Serine aminopeptidase S33" evidence="1">
    <location>
        <begin position="20"/>
        <end position="261"/>
    </location>
</feature>
<sequence>MKTSRGIEIFTQIWTPTDRQPKALICMVHGYGNNSSWTFQNTAILFTEMGYAACASDLQGHGQSDGLKGYLPDVQEVADDCREFFRSVIEREEFRGIPKFLYGESLGGAICLLIHFQERAKWDGAILAAAMCKISDNMRPPWPVAEILICMAGIFPTWAIVPTKDLVDKSVSHPYKRELARNNPGRYAGKPRLGTVAELLRVTAYLEKRLQDVELPILIIHGDEDVVTEPGSSVALFERCKSKDKSLKMYKGMRHSLLQGETDENVAILIADISGWLEQRVESWDHRPHLEIPYGEVIRGNKGRDHRYIGGTNKSVRVTAAGRGGRACGFRCIEICV</sequence>
<dbReference type="PANTHER" id="PTHR11614">
    <property type="entry name" value="PHOSPHOLIPASE-RELATED"/>
    <property type="match status" value="1"/>
</dbReference>
<evidence type="ECO:0000259" key="1">
    <source>
        <dbReference type="Pfam" id="PF12146"/>
    </source>
</evidence>
<evidence type="ECO:0000313" key="3">
    <source>
        <dbReference type="Proteomes" id="UP001633002"/>
    </source>
</evidence>
<protein>
    <recommendedName>
        <fullName evidence="1">Serine aminopeptidase S33 domain-containing protein</fullName>
    </recommendedName>
</protein>
<dbReference type="InterPro" id="IPR022742">
    <property type="entry name" value="Hydrolase_4"/>
</dbReference>
<dbReference type="AlphaFoldDB" id="A0ABD3GAQ0"/>
<organism evidence="2 3">
    <name type="scientific">Riccia sorocarpa</name>
    <dbReference type="NCBI Taxonomy" id="122646"/>
    <lineage>
        <taxon>Eukaryota</taxon>
        <taxon>Viridiplantae</taxon>
        <taxon>Streptophyta</taxon>
        <taxon>Embryophyta</taxon>
        <taxon>Marchantiophyta</taxon>
        <taxon>Marchantiopsida</taxon>
        <taxon>Marchantiidae</taxon>
        <taxon>Marchantiales</taxon>
        <taxon>Ricciaceae</taxon>
        <taxon>Riccia</taxon>
    </lineage>
</organism>
<dbReference type="PRINTS" id="PR00111">
    <property type="entry name" value="ABHYDROLASE"/>
</dbReference>
<proteinExistence type="predicted"/>
<evidence type="ECO:0000313" key="2">
    <source>
        <dbReference type="EMBL" id="KAL3676230.1"/>
    </source>
</evidence>
<dbReference type="SUPFAM" id="SSF53474">
    <property type="entry name" value="alpha/beta-Hydrolases"/>
    <property type="match status" value="1"/>
</dbReference>